<feature type="domain" description="Gfo/Idh/MocA-like oxidoreductase N-terminal" evidence="3">
    <location>
        <begin position="5"/>
        <end position="124"/>
    </location>
</feature>
<reference evidence="5 6" key="1">
    <citation type="submission" date="2016-10" db="EMBL/GenBank/DDBJ databases">
        <authorList>
            <person name="de Groot N.N."/>
        </authorList>
    </citation>
    <scope>NUCLEOTIDE SEQUENCE [LARGE SCALE GENOMIC DNA]</scope>
    <source>
        <strain evidence="5 6">DSM 44778</strain>
    </source>
</reference>
<evidence type="ECO:0000256" key="1">
    <source>
        <dbReference type="ARBA" id="ARBA00010928"/>
    </source>
</evidence>
<organism evidence="5 6">
    <name type="scientific">Thermoflavimicrobium dichotomicum</name>
    <dbReference type="NCBI Taxonomy" id="46223"/>
    <lineage>
        <taxon>Bacteria</taxon>
        <taxon>Bacillati</taxon>
        <taxon>Bacillota</taxon>
        <taxon>Bacilli</taxon>
        <taxon>Bacillales</taxon>
        <taxon>Thermoactinomycetaceae</taxon>
        <taxon>Thermoflavimicrobium</taxon>
    </lineage>
</organism>
<dbReference type="EMBL" id="FORR01000030">
    <property type="protein sequence ID" value="SFJ88247.1"/>
    <property type="molecule type" value="Genomic_DNA"/>
</dbReference>
<evidence type="ECO:0000259" key="4">
    <source>
        <dbReference type="Pfam" id="PF02894"/>
    </source>
</evidence>
<evidence type="ECO:0000259" key="3">
    <source>
        <dbReference type="Pfam" id="PF01408"/>
    </source>
</evidence>
<proteinExistence type="inferred from homology"/>
<dbReference type="Gene3D" id="3.30.360.10">
    <property type="entry name" value="Dihydrodipicolinate Reductase, domain 2"/>
    <property type="match status" value="1"/>
</dbReference>
<dbReference type="GO" id="GO:0000166">
    <property type="term" value="F:nucleotide binding"/>
    <property type="evidence" value="ECO:0007669"/>
    <property type="project" value="InterPro"/>
</dbReference>
<keyword evidence="6" id="KW-1185">Reference proteome</keyword>
<comment type="similarity">
    <text evidence="1">Belongs to the Gfo/Idh/MocA family.</text>
</comment>
<evidence type="ECO:0000256" key="2">
    <source>
        <dbReference type="ARBA" id="ARBA00023002"/>
    </source>
</evidence>
<dbReference type="Pfam" id="PF01408">
    <property type="entry name" value="GFO_IDH_MocA"/>
    <property type="match status" value="1"/>
</dbReference>
<sequence>MREQIRCAVFGLGRLGYWHAENLAGKVKGAKLSVVVDPQEKIAEKVAHELGVQWSTSSQSILEDSEIDAVIIAVPTAFHADMIKLAAQHGKHIFVEKPLTQTLEEADEVIDVIRENGIFCQVGFMRRFDPAYAEAKRRIDAGDIGKPIYFKSISRDPGSPPAEFIQKSGGIFLDLSIHDYDLARFLMGAEVESVHAHGTVLLHPFMKECGDADQALAYLTFDSGAAGDVEGSRNAMYGYDIFTEVVGTEGSIRIGSLRHHDVQLLTDKGSVHDIVPHFPVRFKESYLLEMNHFIDCLRKEEKPSVTEIDGKKALEISMAAKISWKTGQRVHVGEKVKQTWRNES</sequence>
<dbReference type="STRING" id="46223.SAMN05421852_13012"/>
<dbReference type="Proteomes" id="UP000199545">
    <property type="component" value="Unassembled WGS sequence"/>
</dbReference>
<dbReference type="OrthoDB" id="9815825at2"/>
<feature type="domain" description="Gfo/Idh/MocA-like oxidoreductase C-terminal" evidence="4">
    <location>
        <begin position="136"/>
        <end position="331"/>
    </location>
</feature>
<name>A0A1I3V253_9BACL</name>
<dbReference type="RefSeq" id="WP_093231670.1">
    <property type="nucleotide sequence ID" value="NZ_FORR01000030.1"/>
</dbReference>
<dbReference type="InterPro" id="IPR000683">
    <property type="entry name" value="Gfo/Idh/MocA-like_OxRdtase_N"/>
</dbReference>
<dbReference type="InterPro" id="IPR036291">
    <property type="entry name" value="NAD(P)-bd_dom_sf"/>
</dbReference>
<dbReference type="Gene3D" id="3.40.50.720">
    <property type="entry name" value="NAD(P)-binding Rossmann-like Domain"/>
    <property type="match status" value="1"/>
</dbReference>
<dbReference type="PANTHER" id="PTHR42840:SF3">
    <property type="entry name" value="BINDING ROSSMANN FOLD OXIDOREDUCTASE, PUTATIVE (AFU_ORTHOLOGUE AFUA_2G10240)-RELATED"/>
    <property type="match status" value="1"/>
</dbReference>
<dbReference type="GO" id="GO:0016491">
    <property type="term" value="F:oxidoreductase activity"/>
    <property type="evidence" value="ECO:0007669"/>
    <property type="project" value="UniProtKB-KW"/>
</dbReference>
<dbReference type="PANTHER" id="PTHR42840">
    <property type="entry name" value="NAD(P)-BINDING ROSSMANN-FOLD SUPERFAMILY PROTEIN-RELATED"/>
    <property type="match status" value="1"/>
</dbReference>
<dbReference type="SUPFAM" id="SSF51735">
    <property type="entry name" value="NAD(P)-binding Rossmann-fold domains"/>
    <property type="match status" value="1"/>
</dbReference>
<dbReference type="InterPro" id="IPR030827">
    <property type="entry name" value="Myo_inos_IolG"/>
</dbReference>
<evidence type="ECO:0000313" key="5">
    <source>
        <dbReference type="EMBL" id="SFJ88247.1"/>
    </source>
</evidence>
<dbReference type="NCBIfam" id="TIGR04380">
    <property type="entry name" value="myo_inos_iolG"/>
    <property type="match status" value="1"/>
</dbReference>
<dbReference type="AlphaFoldDB" id="A0A1I3V253"/>
<dbReference type="SUPFAM" id="SSF55347">
    <property type="entry name" value="Glyceraldehyde-3-phosphate dehydrogenase-like, C-terminal domain"/>
    <property type="match status" value="1"/>
</dbReference>
<dbReference type="Pfam" id="PF02894">
    <property type="entry name" value="GFO_IDH_MocA_C"/>
    <property type="match status" value="1"/>
</dbReference>
<gene>
    <name evidence="5" type="ORF">SAMN05421852_13012</name>
</gene>
<evidence type="ECO:0000313" key="6">
    <source>
        <dbReference type="Proteomes" id="UP000199545"/>
    </source>
</evidence>
<keyword evidence="2" id="KW-0560">Oxidoreductase</keyword>
<dbReference type="InterPro" id="IPR004104">
    <property type="entry name" value="Gfo/Idh/MocA-like_OxRdtase_C"/>
</dbReference>
<accession>A0A1I3V253</accession>
<protein>
    <submittedName>
        <fullName evidence="5">Scyllo-inositol 2-dehydrogenase (NAD+)</fullName>
    </submittedName>
</protein>